<gene>
    <name evidence="2" type="ORF">C0J50_20792</name>
</gene>
<evidence type="ECO:0000256" key="1">
    <source>
        <dbReference type="SAM" id="MobiDB-lite"/>
    </source>
</evidence>
<dbReference type="EMBL" id="MU551664">
    <property type="protein sequence ID" value="KAI5619693.1"/>
    <property type="molecule type" value="Genomic_DNA"/>
</dbReference>
<evidence type="ECO:0000313" key="3">
    <source>
        <dbReference type="Proteomes" id="UP001205998"/>
    </source>
</evidence>
<proteinExistence type="predicted"/>
<feature type="region of interest" description="Disordered" evidence="1">
    <location>
        <begin position="34"/>
        <end position="78"/>
    </location>
</feature>
<organism evidence="2 3">
    <name type="scientific">Silurus asotus</name>
    <name type="common">Amur catfish</name>
    <name type="synonym">Parasilurus asotus</name>
    <dbReference type="NCBI Taxonomy" id="30991"/>
    <lineage>
        <taxon>Eukaryota</taxon>
        <taxon>Metazoa</taxon>
        <taxon>Chordata</taxon>
        <taxon>Craniata</taxon>
        <taxon>Vertebrata</taxon>
        <taxon>Euteleostomi</taxon>
        <taxon>Actinopterygii</taxon>
        <taxon>Neopterygii</taxon>
        <taxon>Teleostei</taxon>
        <taxon>Ostariophysi</taxon>
        <taxon>Siluriformes</taxon>
        <taxon>Siluridae</taxon>
        <taxon>Silurus</taxon>
    </lineage>
</organism>
<dbReference type="Proteomes" id="UP001205998">
    <property type="component" value="Unassembled WGS sequence"/>
</dbReference>
<reference evidence="2" key="1">
    <citation type="submission" date="2018-07" db="EMBL/GenBank/DDBJ databases">
        <title>Comparative genomics of catfishes provides insights into carnivory and benthic adaptation.</title>
        <authorList>
            <person name="Zhang Y."/>
            <person name="Wang D."/>
            <person name="Peng Z."/>
            <person name="Zheng S."/>
            <person name="Shao F."/>
            <person name="Tao W."/>
        </authorList>
    </citation>
    <scope>NUCLEOTIDE SEQUENCE</scope>
    <source>
        <strain evidence="2">Chongqing</strain>
    </source>
</reference>
<protein>
    <submittedName>
        <fullName evidence="2">Retinoic acid receptor alpha-A isoform X1</fullName>
    </submittedName>
</protein>
<keyword evidence="3" id="KW-1185">Reference proteome</keyword>
<accession>A0AAD5FL56</accession>
<sequence length="78" mass="8372">MSGKGFPVAHFSYFLPHVIGGLSPPSIPTMTVSGYSTPSPAITKNLKRSDKPGSYEDRPRKGKPGATSAAEDKFLRIH</sequence>
<keyword evidence="2" id="KW-0675">Receptor</keyword>
<feature type="compositionally biased region" description="Basic and acidic residues" evidence="1">
    <location>
        <begin position="47"/>
        <end position="59"/>
    </location>
</feature>
<name>A0AAD5FL56_SILAS</name>
<dbReference type="AlphaFoldDB" id="A0AAD5FL56"/>
<comment type="caution">
    <text evidence="2">The sequence shown here is derived from an EMBL/GenBank/DDBJ whole genome shotgun (WGS) entry which is preliminary data.</text>
</comment>
<evidence type="ECO:0000313" key="2">
    <source>
        <dbReference type="EMBL" id="KAI5619693.1"/>
    </source>
</evidence>